<reference evidence="3 4" key="1">
    <citation type="submission" date="2019-01" db="EMBL/GenBank/DDBJ databases">
        <title>Genome sequencing of strain FW10M-9.</title>
        <authorList>
            <person name="Heo J."/>
            <person name="Kim S.-J."/>
            <person name="Kim J.-S."/>
            <person name="Hong S.-B."/>
            <person name="Kwon S.-W."/>
        </authorList>
    </citation>
    <scope>NUCLEOTIDE SEQUENCE [LARGE SCALE GENOMIC DNA]</scope>
    <source>
        <strain evidence="3 4">FW10M-9</strain>
    </source>
</reference>
<dbReference type="PANTHER" id="PTHR33375:SF1">
    <property type="entry name" value="CHROMOSOME-PARTITIONING PROTEIN PARB-RELATED"/>
    <property type="match status" value="1"/>
</dbReference>
<protein>
    <submittedName>
        <fullName evidence="3">Chromosome partitioning protein ParB</fullName>
    </submittedName>
</protein>
<dbReference type="EMBL" id="CP035493">
    <property type="protein sequence ID" value="QAY68630.1"/>
    <property type="molecule type" value="Genomic_DNA"/>
</dbReference>
<organism evidence="3 4">
    <name type="scientific">Xylanimonas protaetiae</name>
    <dbReference type="NCBI Taxonomy" id="2509457"/>
    <lineage>
        <taxon>Bacteria</taxon>
        <taxon>Bacillati</taxon>
        <taxon>Actinomycetota</taxon>
        <taxon>Actinomycetes</taxon>
        <taxon>Micrococcales</taxon>
        <taxon>Promicromonosporaceae</taxon>
        <taxon>Xylanimonas</taxon>
    </lineage>
</organism>
<dbReference type="InterPro" id="IPR003115">
    <property type="entry name" value="ParB_N"/>
</dbReference>
<dbReference type="KEGG" id="xya:ET471_00020"/>
<dbReference type="Pfam" id="PF02195">
    <property type="entry name" value="ParB_N"/>
    <property type="match status" value="1"/>
</dbReference>
<evidence type="ECO:0000313" key="4">
    <source>
        <dbReference type="Proteomes" id="UP000292118"/>
    </source>
</evidence>
<accession>A0A4P6EYW2</accession>
<dbReference type="SMART" id="SM00470">
    <property type="entry name" value="ParB"/>
    <property type="match status" value="1"/>
</dbReference>
<dbReference type="InterPro" id="IPR036086">
    <property type="entry name" value="ParB/Sulfiredoxin_sf"/>
</dbReference>
<dbReference type="SUPFAM" id="SSF110849">
    <property type="entry name" value="ParB/Sulfiredoxin"/>
    <property type="match status" value="1"/>
</dbReference>
<dbReference type="OrthoDB" id="3176965at2"/>
<keyword evidence="4" id="KW-1185">Reference proteome</keyword>
<feature type="domain" description="ParB-like N-terminal" evidence="2">
    <location>
        <begin position="10"/>
        <end position="95"/>
    </location>
</feature>
<evidence type="ECO:0000313" key="3">
    <source>
        <dbReference type="EMBL" id="QAY68630.1"/>
    </source>
</evidence>
<dbReference type="PANTHER" id="PTHR33375">
    <property type="entry name" value="CHROMOSOME-PARTITIONING PROTEIN PARB-RELATED"/>
    <property type="match status" value="1"/>
</dbReference>
<feature type="compositionally biased region" description="Low complexity" evidence="1">
    <location>
        <begin position="241"/>
        <end position="257"/>
    </location>
</feature>
<evidence type="ECO:0000256" key="1">
    <source>
        <dbReference type="SAM" id="MobiDB-lite"/>
    </source>
</evidence>
<evidence type="ECO:0000259" key="2">
    <source>
        <dbReference type="SMART" id="SM00470"/>
    </source>
</evidence>
<gene>
    <name evidence="3" type="ORF">ET471_00020</name>
</gene>
<dbReference type="InterPro" id="IPR050336">
    <property type="entry name" value="Chromosome_partition/occlusion"/>
</dbReference>
<dbReference type="GO" id="GO:0005694">
    <property type="term" value="C:chromosome"/>
    <property type="evidence" value="ECO:0007669"/>
    <property type="project" value="TreeGrafter"/>
</dbReference>
<dbReference type="RefSeq" id="WP_129186033.1">
    <property type="nucleotide sequence ID" value="NZ_CP035493.1"/>
</dbReference>
<dbReference type="Proteomes" id="UP000292118">
    <property type="component" value="Chromosome"/>
</dbReference>
<feature type="region of interest" description="Disordered" evidence="1">
    <location>
        <begin position="230"/>
        <end position="260"/>
    </location>
</feature>
<name>A0A4P6EYW2_9MICO</name>
<dbReference type="GO" id="GO:0007059">
    <property type="term" value="P:chromosome segregation"/>
    <property type="evidence" value="ECO:0007669"/>
    <property type="project" value="TreeGrafter"/>
</dbReference>
<dbReference type="Gene3D" id="3.90.1530.30">
    <property type="match status" value="1"/>
</dbReference>
<sequence length="327" mass="35066">MSETRPLTDIERAIDSIQVGTRFRSDLGDIDALMASIEKTGLLQPITVTPDGVLVSGQRRLAALRKLGQRTTRVWVRQGISEPADLMAAQLDENATHKPLNPVEQAALYRAAKAHFERLAAQRKAATQFRTSPDDTEPMEGVSAGGAGGGESPPPAGELKSRHKAALLVNGSAGYKRHEQVGALERIRDDENQDPQIRQAAGDALTRIEGGAAVQPLYDTIKTHLAAKAAAGGRSVPTGHTAAPGRPRQAAPRATGPVAPRRGTIRGFLMTIATLDGWAEAFDADDVGRGMTDEEWDRFDRVRAQLDRFAVVAKAGREAARAQRVTP</sequence>
<dbReference type="AlphaFoldDB" id="A0A4P6EYW2"/>
<feature type="region of interest" description="Disordered" evidence="1">
    <location>
        <begin position="123"/>
        <end position="158"/>
    </location>
</feature>
<proteinExistence type="predicted"/>